<dbReference type="GeneID" id="106175117"/>
<gene>
    <name evidence="2" type="primary">LOC106175117</name>
</gene>
<organism evidence="1 2">
    <name type="scientific">Lingula anatina</name>
    <name type="common">Brachiopod</name>
    <name type="synonym">Lingula unguis</name>
    <dbReference type="NCBI Taxonomy" id="7574"/>
    <lineage>
        <taxon>Eukaryota</taxon>
        <taxon>Metazoa</taxon>
        <taxon>Spiralia</taxon>
        <taxon>Lophotrochozoa</taxon>
        <taxon>Brachiopoda</taxon>
        <taxon>Linguliformea</taxon>
        <taxon>Lingulata</taxon>
        <taxon>Lingulida</taxon>
        <taxon>Linguloidea</taxon>
        <taxon>Lingulidae</taxon>
        <taxon>Lingula</taxon>
    </lineage>
</organism>
<dbReference type="KEGG" id="lak:106175117"/>
<dbReference type="RefSeq" id="XP_013412411.1">
    <property type="nucleotide sequence ID" value="XM_013556957.2"/>
</dbReference>
<dbReference type="AlphaFoldDB" id="A0A1S3JQI3"/>
<reference evidence="2" key="1">
    <citation type="submission" date="2025-08" db="UniProtKB">
        <authorList>
            <consortium name="RefSeq"/>
        </authorList>
    </citation>
    <scope>IDENTIFICATION</scope>
    <source>
        <tissue evidence="2">Gonads</tissue>
    </source>
</reference>
<keyword evidence="1" id="KW-1185">Reference proteome</keyword>
<proteinExistence type="predicted"/>
<protein>
    <submittedName>
        <fullName evidence="2">Uncharacterized protein LOC106175117 isoform X1</fullName>
    </submittedName>
</protein>
<sequence length="206" mass="22058">MATAVFNDCTLTGQPYANVSEACNGGICTYNPLFLLFTASALRCLCPTGQIPEYTDINNVTCRTIAGTQCRSDFDCNSRTRDCLGISMGNPTYFEGTGTQPPFSADLTTFLSPFVTILCGFNDRLILDTTPFYTCSGGSTTAIGSCVEVSGIPPETTVSVNGTVYPQAISRDLFRTLLFPIASGTFTSGIPLTNYFLNTLTSLIPF</sequence>
<evidence type="ECO:0000313" key="1">
    <source>
        <dbReference type="Proteomes" id="UP000085678"/>
    </source>
</evidence>
<evidence type="ECO:0000313" key="2">
    <source>
        <dbReference type="RefSeq" id="XP_013412411.1"/>
    </source>
</evidence>
<dbReference type="Proteomes" id="UP000085678">
    <property type="component" value="Unplaced"/>
</dbReference>
<accession>A0A1S3JQI3</accession>
<dbReference type="InParanoid" id="A0A1S3JQI3"/>
<name>A0A1S3JQI3_LINAN</name>